<dbReference type="EMBL" id="CATOUU010000022">
    <property type="protein sequence ID" value="CAI9913342.1"/>
    <property type="molecule type" value="Genomic_DNA"/>
</dbReference>
<dbReference type="Proteomes" id="UP001642409">
    <property type="component" value="Unassembled WGS sequence"/>
</dbReference>
<sequence>MKKCDLDDLNLSDNRIVDISPLGLDPQTKQLTLKLSYLNLMGNRIVNIDALEDQTSLRELYFSDNYIYISHSLNFRLYQFGLLYL</sequence>
<comment type="caution">
    <text evidence="1">The sequence shown here is derived from an EMBL/GenBank/DDBJ whole genome shotgun (WGS) entry which is preliminary data.</text>
</comment>
<dbReference type="EMBL" id="CAXDID020000270">
    <property type="protein sequence ID" value="CAL6068000.1"/>
    <property type="molecule type" value="Genomic_DNA"/>
</dbReference>
<evidence type="ECO:0000313" key="1">
    <source>
        <dbReference type="EMBL" id="CAI9913342.1"/>
    </source>
</evidence>
<accession>A0AA86N5G1</accession>
<dbReference type="Gene3D" id="3.80.10.10">
    <property type="entry name" value="Ribonuclease Inhibitor"/>
    <property type="match status" value="1"/>
</dbReference>
<reference evidence="1" key="1">
    <citation type="submission" date="2023-06" db="EMBL/GenBank/DDBJ databases">
        <authorList>
            <person name="Kurt Z."/>
        </authorList>
    </citation>
    <scope>NUCLEOTIDE SEQUENCE</scope>
</reference>
<dbReference type="SUPFAM" id="SSF52058">
    <property type="entry name" value="L domain-like"/>
    <property type="match status" value="1"/>
</dbReference>
<name>A0AA86N5G1_9EUKA</name>
<dbReference type="InterPro" id="IPR001611">
    <property type="entry name" value="Leu-rich_rpt"/>
</dbReference>
<reference evidence="2 3" key="2">
    <citation type="submission" date="2024-07" db="EMBL/GenBank/DDBJ databases">
        <authorList>
            <person name="Akdeniz Z."/>
        </authorList>
    </citation>
    <scope>NUCLEOTIDE SEQUENCE [LARGE SCALE GENOMIC DNA]</scope>
</reference>
<evidence type="ECO:0000313" key="3">
    <source>
        <dbReference type="Proteomes" id="UP001642409"/>
    </source>
</evidence>
<keyword evidence="3" id="KW-1185">Reference proteome</keyword>
<dbReference type="InterPro" id="IPR032675">
    <property type="entry name" value="LRR_dom_sf"/>
</dbReference>
<gene>
    <name evidence="2" type="ORF">HINF_LOCUS53295</name>
    <name evidence="1" type="ORF">HINF_LOCUS987</name>
</gene>
<dbReference type="PROSITE" id="PS51450">
    <property type="entry name" value="LRR"/>
    <property type="match status" value="2"/>
</dbReference>
<proteinExistence type="predicted"/>
<evidence type="ECO:0000313" key="2">
    <source>
        <dbReference type="EMBL" id="CAL6068000.1"/>
    </source>
</evidence>
<organism evidence="1">
    <name type="scientific">Hexamita inflata</name>
    <dbReference type="NCBI Taxonomy" id="28002"/>
    <lineage>
        <taxon>Eukaryota</taxon>
        <taxon>Metamonada</taxon>
        <taxon>Diplomonadida</taxon>
        <taxon>Hexamitidae</taxon>
        <taxon>Hexamitinae</taxon>
        <taxon>Hexamita</taxon>
    </lineage>
</organism>
<dbReference type="AlphaFoldDB" id="A0AA86N5G1"/>
<protein>
    <submittedName>
        <fullName evidence="1">Leucine-rich repeat domain superfamily</fullName>
    </submittedName>
    <submittedName>
        <fullName evidence="2">Leucine-rich_repeat domain superfamily</fullName>
    </submittedName>
</protein>